<name>A0ABV7J343_9RHOB</name>
<proteinExistence type="predicted"/>
<comment type="caution">
    <text evidence="3">The sequence shown here is derived from an EMBL/GenBank/DDBJ whole genome shotgun (WGS) entry which is preliminary data.</text>
</comment>
<dbReference type="EMBL" id="JBHRTO010000001">
    <property type="protein sequence ID" value="MFC3182025.1"/>
    <property type="molecule type" value="Genomic_DNA"/>
</dbReference>
<gene>
    <name evidence="3" type="ORF">ACFOGH_13565</name>
</gene>
<feature type="domain" description="EF-hand" evidence="2">
    <location>
        <begin position="119"/>
        <end position="154"/>
    </location>
</feature>
<dbReference type="SUPFAM" id="SSF47473">
    <property type="entry name" value="EF-hand"/>
    <property type="match status" value="1"/>
</dbReference>
<dbReference type="InterPro" id="IPR018247">
    <property type="entry name" value="EF_Hand_1_Ca_BS"/>
</dbReference>
<sequence length="225" mass="24635">MRRAAACFCAALISLNAVSASAEVAFSDGDALFQAQMEAMGLRVGPDFKVTPDLALMMAKSDGNSEARQILQMVLQVGRPRRDAEMLRQQIFGRMGEMRDNNLTKPFRYAAAEQVQDARQRAQLWGQMLAADLNNDGQITKQELKDTLEFMPSDGISDAFFTSDANEDNVLSADELREAVTTRSQSRRYGRGGKGIAQMFDFDDDGALTAAEFERGAVALGYAAP</sequence>
<feature type="chain" id="PRO_5046162758" description="EF-hand domain-containing protein" evidence="1">
    <location>
        <begin position="23"/>
        <end position="225"/>
    </location>
</feature>
<feature type="domain" description="EF-hand" evidence="2">
    <location>
        <begin position="198"/>
        <end position="223"/>
    </location>
</feature>
<dbReference type="PROSITE" id="PS50222">
    <property type="entry name" value="EF_HAND_2"/>
    <property type="match status" value="2"/>
</dbReference>
<evidence type="ECO:0000256" key="1">
    <source>
        <dbReference type="SAM" id="SignalP"/>
    </source>
</evidence>
<evidence type="ECO:0000259" key="2">
    <source>
        <dbReference type="PROSITE" id="PS50222"/>
    </source>
</evidence>
<evidence type="ECO:0000313" key="3">
    <source>
        <dbReference type="EMBL" id="MFC3182025.1"/>
    </source>
</evidence>
<dbReference type="PROSITE" id="PS00018">
    <property type="entry name" value="EF_HAND_1"/>
    <property type="match status" value="3"/>
</dbReference>
<organism evidence="3 4">
    <name type="scientific">Cypionkella sinensis</name>
    <dbReference type="NCBI Taxonomy" id="1756043"/>
    <lineage>
        <taxon>Bacteria</taxon>
        <taxon>Pseudomonadati</taxon>
        <taxon>Pseudomonadota</taxon>
        <taxon>Alphaproteobacteria</taxon>
        <taxon>Rhodobacterales</taxon>
        <taxon>Paracoccaceae</taxon>
        <taxon>Cypionkella</taxon>
    </lineage>
</organism>
<dbReference type="RefSeq" id="WP_380073605.1">
    <property type="nucleotide sequence ID" value="NZ_JBHRTO010000001.1"/>
</dbReference>
<keyword evidence="4" id="KW-1185">Reference proteome</keyword>
<dbReference type="Proteomes" id="UP001595547">
    <property type="component" value="Unassembled WGS sequence"/>
</dbReference>
<reference evidence="4" key="1">
    <citation type="journal article" date="2019" name="Int. J. Syst. Evol. Microbiol.">
        <title>The Global Catalogue of Microorganisms (GCM) 10K type strain sequencing project: providing services to taxonomists for standard genome sequencing and annotation.</title>
        <authorList>
            <consortium name="The Broad Institute Genomics Platform"/>
            <consortium name="The Broad Institute Genome Sequencing Center for Infectious Disease"/>
            <person name="Wu L."/>
            <person name="Ma J."/>
        </authorList>
    </citation>
    <scope>NUCLEOTIDE SEQUENCE [LARGE SCALE GENOMIC DNA]</scope>
    <source>
        <strain evidence="4">KCTC 52039</strain>
    </source>
</reference>
<dbReference type="Pfam" id="PF13202">
    <property type="entry name" value="EF-hand_5"/>
    <property type="match status" value="1"/>
</dbReference>
<keyword evidence="1" id="KW-0732">Signal</keyword>
<protein>
    <recommendedName>
        <fullName evidence="2">EF-hand domain-containing protein</fullName>
    </recommendedName>
</protein>
<dbReference type="Gene3D" id="1.10.238.10">
    <property type="entry name" value="EF-hand"/>
    <property type="match status" value="1"/>
</dbReference>
<dbReference type="InterPro" id="IPR011992">
    <property type="entry name" value="EF-hand-dom_pair"/>
</dbReference>
<accession>A0ABV7J343</accession>
<dbReference type="InterPro" id="IPR002048">
    <property type="entry name" value="EF_hand_dom"/>
</dbReference>
<evidence type="ECO:0000313" key="4">
    <source>
        <dbReference type="Proteomes" id="UP001595547"/>
    </source>
</evidence>
<feature type="signal peptide" evidence="1">
    <location>
        <begin position="1"/>
        <end position="22"/>
    </location>
</feature>